<keyword evidence="4 7" id="KW-0812">Transmembrane</keyword>
<evidence type="ECO:0000259" key="8">
    <source>
        <dbReference type="Pfam" id="PF02706"/>
    </source>
</evidence>
<gene>
    <name evidence="9" type="ORF">GCM10025866_08670</name>
</gene>
<evidence type="ECO:0000256" key="3">
    <source>
        <dbReference type="ARBA" id="ARBA00022475"/>
    </source>
</evidence>
<dbReference type="RefSeq" id="WP_286278358.1">
    <property type="nucleotide sequence ID" value="NZ_AP027731.1"/>
</dbReference>
<comment type="subcellular location">
    <subcellularLocation>
        <location evidence="1">Cell membrane</location>
        <topology evidence="1">Multi-pass membrane protein</topology>
    </subcellularLocation>
</comment>
<evidence type="ECO:0000256" key="1">
    <source>
        <dbReference type="ARBA" id="ARBA00004651"/>
    </source>
</evidence>
<dbReference type="EMBL" id="AP027731">
    <property type="protein sequence ID" value="BDZ44958.1"/>
    <property type="molecule type" value="Genomic_DNA"/>
</dbReference>
<protein>
    <recommendedName>
        <fullName evidence="8">Polysaccharide chain length determinant N-terminal domain-containing protein</fullName>
    </recommendedName>
</protein>
<dbReference type="Proteomes" id="UP001321498">
    <property type="component" value="Chromosome"/>
</dbReference>
<sequence length="159" mass="17036">MELRDYVRIIRKGWILITAITLAGIAAAAAYSFVATPEYSAAAKVFVSVQSNDTVSDLVQGNTFTQNRVKSYAELVTTPKVLNPVIEQLDLDESAAELGLRITATAPLDTSLIQIDATSTDPAEAADLANAASQSLARVVEELEAPRRTPAYRPCASPR</sequence>
<keyword evidence="10" id="KW-1185">Reference proteome</keyword>
<evidence type="ECO:0000256" key="6">
    <source>
        <dbReference type="ARBA" id="ARBA00023136"/>
    </source>
</evidence>
<name>A0ABM8G9S9_9MICO</name>
<dbReference type="PANTHER" id="PTHR32309:SF13">
    <property type="entry name" value="FERRIC ENTEROBACTIN TRANSPORT PROTEIN FEPE"/>
    <property type="match status" value="1"/>
</dbReference>
<organism evidence="9 10">
    <name type="scientific">Naasia aerilata</name>
    <dbReference type="NCBI Taxonomy" id="1162966"/>
    <lineage>
        <taxon>Bacteria</taxon>
        <taxon>Bacillati</taxon>
        <taxon>Actinomycetota</taxon>
        <taxon>Actinomycetes</taxon>
        <taxon>Micrococcales</taxon>
        <taxon>Microbacteriaceae</taxon>
        <taxon>Naasia</taxon>
    </lineage>
</organism>
<evidence type="ECO:0000256" key="2">
    <source>
        <dbReference type="ARBA" id="ARBA00006683"/>
    </source>
</evidence>
<reference evidence="10" key="1">
    <citation type="journal article" date="2019" name="Int. J. Syst. Evol. Microbiol.">
        <title>The Global Catalogue of Microorganisms (GCM) 10K type strain sequencing project: providing services to taxonomists for standard genome sequencing and annotation.</title>
        <authorList>
            <consortium name="The Broad Institute Genomics Platform"/>
            <consortium name="The Broad Institute Genome Sequencing Center for Infectious Disease"/>
            <person name="Wu L."/>
            <person name="Ma J."/>
        </authorList>
    </citation>
    <scope>NUCLEOTIDE SEQUENCE [LARGE SCALE GENOMIC DNA]</scope>
    <source>
        <strain evidence="10">NBRC 108725</strain>
    </source>
</reference>
<feature type="transmembrane region" description="Helical" evidence="7">
    <location>
        <begin position="12"/>
        <end position="34"/>
    </location>
</feature>
<dbReference type="InterPro" id="IPR003856">
    <property type="entry name" value="LPS_length_determ_N"/>
</dbReference>
<keyword evidence="6 7" id="KW-0472">Membrane</keyword>
<proteinExistence type="inferred from homology"/>
<dbReference type="PANTHER" id="PTHR32309">
    <property type="entry name" value="TYROSINE-PROTEIN KINASE"/>
    <property type="match status" value="1"/>
</dbReference>
<dbReference type="InterPro" id="IPR050445">
    <property type="entry name" value="Bact_polysacc_biosynth/exp"/>
</dbReference>
<evidence type="ECO:0000256" key="5">
    <source>
        <dbReference type="ARBA" id="ARBA00022989"/>
    </source>
</evidence>
<accession>A0ABM8G9S9</accession>
<evidence type="ECO:0000313" key="9">
    <source>
        <dbReference type="EMBL" id="BDZ44958.1"/>
    </source>
</evidence>
<keyword evidence="5 7" id="KW-1133">Transmembrane helix</keyword>
<keyword evidence="3" id="KW-1003">Cell membrane</keyword>
<evidence type="ECO:0000256" key="4">
    <source>
        <dbReference type="ARBA" id="ARBA00022692"/>
    </source>
</evidence>
<evidence type="ECO:0000256" key="7">
    <source>
        <dbReference type="SAM" id="Phobius"/>
    </source>
</evidence>
<dbReference type="Pfam" id="PF02706">
    <property type="entry name" value="Wzz"/>
    <property type="match status" value="1"/>
</dbReference>
<comment type="similarity">
    <text evidence="2">Belongs to the CpsC/CapA family.</text>
</comment>
<evidence type="ECO:0000313" key="10">
    <source>
        <dbReference type="Proteomes" id="UP001321498"/>
    </source>
</evidence>
<feature type="domain" description="Polysaccharide chain length determinant N-terminal" evidence="8">
    <location>
        <begin position="2"/>
        <end position="89"/>
    </location>
</feature>